<keyword evidence="1 7" id="KW-0436">Ligase</keyword>
<evidence type="ECO:0000256" key="1">
    <source>
        <dbReference type="ARBA" id="ARBA00022598"/>
    </source>
</evidence>
<evidence type="ECO:0000313" key="8">
    <source>
        <dbReference type="Proteomes" id="UP000824107"/>
    </source>
</evidence>
<evidence type="ECO:0000259" key="5">
    <source>
        <dbReference type="Pfam" id="PF02875"/>
    </source>
</evidence>
<dbReference type="PANTHER" id="PTHR43024">
    <property type="entry name" value="UDP-N-ACETYLMURAMOYL-TRIPEPTIDE--D-ALANYL-D-ALANINE LIGASE"/>
    <property type="match status" value="1"/>
</dbReference>
<dbReference type="InterPro" id="IPR036565">
    <property type="entry name" value="Mur-like_cat_sf"/>
</dbReference>
<dbReference type="InterPro" id="IPR013221">
    <property type="entry name" value="Mur_ligase_cen"/>
</dbReference>
<dbReference type="GO" id="GO:0005524">
    <property type="term" value="F:ATP binding"/>
    <property type="evidence" value="ECO:0007669"/>
    <property type="project" value="UniProtKB-KW"/>
</dbReference>
<evidence type="ECO:0000256" key="3">
    <source>
        <dbReference type="ARBA" id="ARBA00022840"/>
    </source>
</evidence>
<accession>A0A9D1SB98</accession>
<dbReference type="SUPFAM" id="SSF53623">
    <property type="entry name" value="MurD-like peptide ligases, catalytic domain"/>
    <property type="match status" value="1"/>
</dbReference>
<name>A0A9D1SB98_9PROT</name>
<dbReference type="InterPro" id="IPR004101">
    <property type="entry name" value="Mur_ligase_C"/>
</dbReference>
<feature type="transmembrane region" description="Helical" evidence="4">
    <location>
        <begin position="47"/>
        <end position="77"/>
    </location>
</feature>
<protein>
    <submittedName>
        <fullName evidence="7">UDP-N-acetylmuramoyl-tripeptide--D-alanyl-D-alanine ligase</fullName>
    </submittedName>
</protein>
<dbReference type="Gene3D" id="3.40.1190.10">
    <property type="entry name" value="Mur-like, catalytic domain"/>
    <property type="match status" value="1"/>
</dbReference>
<comment type="caution">
    <text evidence="7">The sequence shown here is derived from an EMBL/GenBank/DDBJ whole genome shotgun (WGS) entry which is preliminary data.</text>
</comment>
<evidence type="ECO:0000313" key="7">
    <source>
        <dbReference type="EMBL" id="HIU53765.1"/>
    </source>
</evidence>
<dbReference type="Pfam" id="PF02875">
    <property type="entry name" value="Mur_ligase_C"/>
    <property type="match status" value="1"/>
</dbReference>
<gene>
    <name evidence="7" type="ORF">IAD20_06760</name>
</gene>
<feature type="transmembrane region" description="Helical" evidence="4">
    <location>
        <begin position="98"/>
        <end position="115"/>
    </location>
</feature>
<reference evidence="7" key="1">
    <citation type="submission" date="2020-10" db="EMBL/GenBank/DDBJ databases">
        <authorList>
            <person name="Gilroy R."/>
        </authorList>
    </citation>
    <scope>NUCLEOTIDE SEQUENCE</scope>
    <source>
        <strain evidence="7">ChiW3-316</strain>
    </source>
</reference>
<dbReference type="Pfam" id="PF08245">
    <property type="entry name" value="Mur_ligase_M"/>
    <property type="match status" value="1"/>
</dbReference>
<organism evidence="7 8">
    <name type="scientific">Candidatus Scatocola faecipullorum</name>
    <dbReference type="NCBI Taxonomy" id="2840917"/>
    <lineage>
        <taxon>Bacteria</taxon>
        <taxon>Pseudomonadati</taxon>
        <taxon>Pseudomonadota</taxon>
        <taxon>Alphaproteobacteria</taxon>
        <taxon>Rhodospirillales</taxon>
        <taxon>Rhodospirillaceae</taxon>
        <taxon>Rhodospirillaceae incertae sedis</taxon>
        <taxon>Candidatus Scatocola</taxon>
    </lineage>
</organism>
<keyword evidence="4" id="KW-0812">Transmembrane</keyword>
<proteinExistence type="predicted"/>
<dbReference type="EMBL" id="DVNC01000046">
    <property type="protein sequence ID" value="HIU53765.1"/>
    <property type="molecule type" value="Genomic_DNA"/>
</dbReference>
<keyword evidence="2" id="KW-0547">Nucleotide-binding</keyword>
<keyword evidence="4" id="KW-0472">Membrane</keyword>
<dbReference type="SUPFAM" id="SSF53244">
    <property type="entry name" value="MurD-like peptide ligases, peptide-binding domain"/>
    <property type="match status" value="1"/>
</dbReference>
<dbReference type="Gene3D" id="3.90.190.20">
    <property type="entry name" value="Mur ligase, C-terminal domain"/>
    <property type="match status" value="1"/>
</dbReference>
<dbReference type="PANTHER" id="PTHR43024:SF1">
    <property type="entry name" value="UDP-N-ACETYLMURAMOYL-TRIPEPTIDE--D-ALANYL-D-ALANINE LIGASE"/>
    <property type="match status" value="1"/>
</dbReference>
<feature type="domain" description="Mur ligase central" evidence="6">
    <location>
        <begin position="170"/>
        <end position="355"/>
    </location>
</feature>
<dbReference type="InterPro" id="IPR036615">
    <property type="entry name" value="Mur_ligase_C_dom_sf"/>
</dbReference>
<keyword evidence="4" id="KW-1133">Transmembrane helix</keyword>
<sequence>MILPVVCFVLGAAASLLAIRYFTHMFQLNAYKPKVQLKWLWHNSPRLWGQILLLVLAVYGWRQPLNETVLATAFVLAGWSMRPRKAKKPLVYTHRVDRLLLTVLALTAAGFYAGWEIALFWLPLTYAAIPLLLLLADYINMPFEAWRRHTYIVKARKILKACPDLTVIGITGSYGKTSVKYYLNTLLQAQFNSLMTPESYNTPMGVVKTIRGQLKPYHEVFVCEMGAQNVGDIKELCGIAGPRHGIITALGQQHLESFKSQENIIKTKYELADALPEDGFLLLNGDNELIRANPPRHRFMTYGLNDENDYRASDVKVSSRGTAFTLHTPDGQSCDFQTALLGEHNIVNLTGALAMCHLLGISLTALKPRLLKITAVPHRLQLIDHGSFAVIDDGFNSNPNGTQAALRTLSLFDDYKIMITPGMVELGEAQETLNREFGQNAARVCDYVILVGEKQTRPIARGLADAGFPAEKLYIAESLKDGLEHAHALKTERKKIILLENDLPDNY</sequence>
<evidence type="ECO:0000256" key="4">
    <source>
        <dbReference type="SAM" id="Phobius"/>
    </source>
</evidence>
<dbReference type="Proteomes" id="UP000824107">
    <property type="component" value="Unassembled WGS sequence"/>
</dbReference>
<evidence type="ECO:0000259" key="6">
    <source>
        <dbReference type="Pfam" id="PF08245"/>
    </source>
</evidence>
<reference evidence="7" key="2">
    <citation type="journal article" date="2021" name="PeerJ">
        <title>Extensive microbial diversity within the chicken gut microbiome revealed by metagenomics and culture.</title>
        <authorList>
            <person name="Gilroy R."/>
            <person name="Ravi A."/>
            <person name="Getino M."/>
            <person name="Pursley I."/>
            <person name="Horton D.L."/>
            <person name="Alikhan N.F."/>
            <person name="Baker D."/>
            <person name="Gharbi K."/>
            <person name="Hall N."/>
            <person name="Watson M."/>
            <person name="Adriaenssens E.M."/>
            <person name="Foster-Nyarko E."/>
            <person name="Jarju S."/>
            <person name="Secka A."/>
            <person name="Antonio M."/>
            <person name="Oren A."/>
            <person name="Chaudhuri R.R."/>
            <person name="La Ragione R."/>
            <person name="Hildebrand F."/>
            <person name="Pallen M.J."/>
        </authorList>
    </citation>
    <scope>NUCLEOTIDE SEQUENCE</scope>
    <source>
        <strain evidence="7">ChiW3-316</strain>
    </source>
</reference>
<dbReference type="AlphaFoldDB" id="A0A9D1SB98"/>
<feature type="domain" description="Mur ligase C-terminal" evidence="5">
    <location>
        <begin position="378"/>
        <end position="499"/>
    </location>
</feature>
<dbReference type="GO" id="GO:0016881">
    <property type="term" value="F:acid-amino acid ligase activity"/>
    <property type="evidence" value="ECO:0007669"/>
    <property type="project" value="InterPro"/>
</dbReference>
<evidence type="ECO:0000256" key="2">
    <source>
        <dbReference type="ARBA" id="ARBA00022741"/>
    </source>
</evidence>
<dbReference type="InterPro" id="IPR051046">
    <property type="entry name" value="MurCDEF_CellWall_CoF430Synth"/>
</dbReference>
<keyword evidence="3" id="KW-0067">ATP-binding</keyword>